<dbReference type="GO" id="GO:0016788">
    <property type="term" value="F:hydrolase activity, acting on ester bonds"/>
    <property type="evidence" value="ECO:0007669"/>
    <property type="project" value="InterPro"/>
</dbReference>
<dbReference type="SUPFAM" id="SSF52266">
    <property type="entry name" value="SGNH hydrolase"/>
    <property type="match status" value="1"/>
</dbReference>
<gene>
    <name evidence="3" type="ORF">GVO57_00930</name>
</gene>
<dbReference type="AlphaFoldDB" id="A0A7Z2NUT8"/>
<dbReference type="InterPro" id="IPR036709">
    <property type="entry name" value="Autotransporte_beta_dom_sf"/>
</dbReference>
<dbReference type="Gene3D" id="3.40.50.1110">
    <property type="entry name" value="SGNH hydrolase"/>
    <property type="match status" value="1"/>
</dbReference>
<dbReference type="PROSITE" id="PS51208">
    <property type="entry name" value="AUTOTRANSPORTER"/>
    <property type="match status" value="1"/>
</dbReference>
<evidence type="ECO:0000313" key="3">
    <source>
        <dbReference type="EMBL" id="QHL89644.1"/>
    </source>
</evidence>
<dbReference type="PANTHER" id="PTHR45648">
    <property type="entry name" value="GDSL LIPASE/ACYLHYDROLASE FAMILY PROTEIN (AFU_ORTHOLOGUE AFUA_4G14700)"/>
    <property type="match status" value="1"/>
</dbReference>
<keyword evidence="4" id="KW-1185">Reference proteome</keyword>
<dbReference type="Pfam" id="PF00657">
    <property type="entry name" value="Lipase_GDSL"/>
    <property type="match status" value="1"/>
</dbReference>
<evidence type="ECO:0000259" key="2">
    <source>
        <dbReference type="PROSITE" id="PS51208"/>
    </source>
</evidence>
<dbReference type="SMART" id="SM00869">
    <property type="entry name" value="Autotransporter"/>
    <property type="match status" value="1"/>
</dbReference>
<evidence type="ECO:0000256" key="1">
    <source>
        <dbReference type="ARBA" id="ARBA00022801"/>
    </source>
</evidence>
<dbReference type="KEGG" id="schy:GVO57_00930"/>
<name>A0A7Z2NUT8_9SPHN</name>
<evidence type="ECO:0000313" key="4">
    <source>
        <dbReference type="Proteomes" id="UP000464468"/>
    </source>
</evidence>
<dbReference type="InterPro" id="IPR036514">
    <property type="entry name" value="SGNH_hydro_sf"/>
</dbReference>
<protein>
    <recommendedName>
        <fullName evidence="2">Autotransporter domain-containing protein</fullName>
    </recommendedName>
</protein>
<dbReference type="Proteomes" id="UP000464468">
    <property type="component" value="Chromosome"/>
</dbReference>
<accession>A0A7Z2NUT8</accession>
<keyword evidence="1" id="KW-0378">Hydrolase</keyword>
<organism evidence="3 4">
    <name type="scientific">Sphingomonas changnyeongensis</name>
    <dbReference type="NCBI Taxonomy" id="2698679"/>
    <lineage>
        <taxon>Bacteria</taxon>
        <taxon>Pseudomonadati</taxon>
        <taxon>Pseudomonadota</taxon>
        <taxon>Alphaproteobacteria</taxon>
        <taxon>Sphingomonadales</taxon>
        <taxon>Sphingomonadaceae</taxon>
        <taxon>Sphingomonas</taxon>
    </lineage>
</organism>
<dbReference type="RefSeq" id="WP_160591082.1">
    <property type="nucleotide sequence ID" value="NZ_CP047895.1"/>
</dbReference>
<dbReference type="EMBL" id="CP047895">
    <property type="protein sequence ID" value="QHL89644.1"/>
    <property type="molecule type" value="Genomic_DNA"/>
</dbReference>
<dbReference type="InterPro" id="IPR005546">
    <property type="entry name" value="Autotransporte_beta"/>
</dbReference>
<dbReference type="SUPFAM" id="SSF103515">
    <property type="entry name" value="Autotransporter"/>
    <property type="match status" value="1"/>
</dbReference>
<feature type="domain" description="Autotransporter" evidence="2">
    <location>
        <begin position="337"/>
        <end position="616"/>
    </location>
</feature>
<dbReference type="Gene3D" id="2.40.128.130">
    <property type="entry name" value="Autotransporter beta-domain"/>
    <property type="match status" value="1"/>
</dbReference>
<sequence>MLGLPIAGPVAAAGPSGVLYVFGDSDSDQGNLARLRGERAADRPGYFCPDDLCRDSNGPVWAERLGRPVAPLLAAGPAVPGRGINFAVSGAHMTARGEPDVLPSGVTVQIDQFAALVAGGRIRPAADDLFVIQAGTNDLLRLAEGDAPEAIGGDIVSAASGHVRRLAGLGARTLAVAEVAPVQYLPMVAGAELAPLRAALTGIVGGVNDALAMTLADMRGDLPAGTNIVLIRQQAFFDWLAANHGALGLAPLDRACIDADGRLCAPDTAAQDRFVWFDSNHLSGSGHALYARWVQATLDGASGAAAAQTAQLPDLAIAQAARLRALSDAARAPGLSGADRGVRLFAAPLIERGRFAGPAGGESSRIRAQGGLIGLDARLGRGNAGLSVGWTQGRTMFADGGLARSRGFAVSGFAGWALPVGAIEASISYARPELTDIRRETGLPGLVARGRTRGRHLAATLGYASGIAAGPLTAAVRSRIVYEQVRLGGFEETAADGLALAYARQRLARWGIESRMEASWRITAAGDALTIAPFAELDSRINLAGGGHVLTSALAGNIALPATTASRQSARDTIDAGGGIRLETRTGLSLSARYVRAVAGPAKGGGLWSLQVAMRF</sequence>
<dbReference type="InterPro" id="IPR051058">
    <property type="entry name" value="GDSL_Est/Lipase"/>
</dbReference>
<reference evidence="3 4" key="1">
    <citation type="submission" date="2020-01" db="EMBL/GenBank/DDBJ databases">
        <title>Sphingomonas sp. C33 whole genome sequece.</title>
        <authorList>
            <person name="Park C."/>
        </authorList>
    </citation>
    <scope>NUCLEOTIDE SEQUENCE [LARGE SCALE GENOMIC DNA]</scope>
    <source>
        <strain evidence="3 4">C33</strain>
    </source>
</reference>
<dbReference type="PANTHER" id="PTHR45648:SF22">
    <property type="entry name" value="GDSL LIPASE_ACYLHYDROLASE FAMILY PROTEIN (AFU_ORTHOLOGUE AFUA_4G14700)"/>
    <property type="match status" value="1"/>
</dbReference>
<proteinExistence type="predicted"/>
<dbReference type="InterPro" id="IPR001087">
    <property type="entry name" value="GDSL"/>
</dbReference>